<feature type="compositionally biased region" description="Polar residues" evidence="1">
    <location>
        <begin position="180"/>
        <end position="196"/>
    </location>
</feature>
<accession>A0A9X4AAS7</accession>
<proteinExistence type="predicted"/>
<feature type="compositionally biased region" description="Polar residues" evidence="1">
    <location>
        <begin position="13"/>
        <end position="24"/>
    </location>
</feature>
<dbReference type="AlphaFoldDB" id="A0A9X4AAS7"/>
<feature type="compositionally biased region" description="Polar residues" evidence="1">
    <location>
        <begin position="32"/>
        <end position="46"/>
    </location>
</feature>
<comment type="caution">
    <text evidence="2">The sequence shown here is derived from an EMBL/GenBank/DDBJ whole genome shotgun (WGS) entry which is preliminary data.</text>
</comment>
<feature type="region of interest" description="Disordered" evidence="1">
    <location>
        <begin position="180"/>
        <end position="206"/>
    </location>
</feature>
<name>A0A9X4AAS7_LACAM</name>
<dbReference type="Proteomes" id="UP001141981">
    <property type="component" value="Unassembled WGS sequence"/>
</dbReference>
<evidence type="ECO:0000313" key="3">
    <source>
        <dbReference type="Proteomes" id="UP001141981"/>
    </source>
</evidence>
<feature type="compositionally biased region" description="Basic and acidic residues" evidence="1">
    <location>
        <begin position="197"/>
        <end position="206"/>
    </location>
</feature>
<gene>
    <name evidence="2" type="ORF">ODU72_03055</name>
</gene>
<reference evidence="2" key="1">
    <citation type="journal article" date="2022" name="Microorganisms">
        <title>Antibiotic Susceptibility, Resistance Gene Determinants and Corresponding Genomic Regions in Lactobacillus amylovorus Isolates Derived from Wild Boars and Domestic Pigs.</title>
        <authorList>
            <person name="Moravkova M."/>
            <person name="Kostovova I."/>
            <person name="Kavanova K."/>
            <person name="Pechar R."/>
            <person name="Stanek S."/>
            <person name="Brychta A."/>
            <person name="Zeman M."/>
            <person name="Kubasova T."/>
        </authorList>
    </citation>
    <scope>NUCLEOTIDE SEQUENCE</scope>
    <source>
        <strain evidence="2">M490A</strain>
    </source>
</reference>
<organism evidence="2 3">
    <name type="scientific">Lactobacillus amylovorus</name>
    <dbReference type="NCBI Taxonomy" id="1604"/>
    <lineage>
        <taxon>Bacteria</taxon>
        <taxon>Bacillati</taxon>
        <taxon>Bacillota</taxon>
        <taxon>Bacilli</taxon>
        <taxon>Lactobacillales</taxon>
        <taxon>Lactobacillaceae</taxon>
        <taxon>Lactobacillus</taxon>
    </lineage>
</organism>
<feature type="region of interest" description="Disordered" evidence="1">
    <location>
        <begin position="1"/>
        <end position="46"/>
    </location>
</feature>
<reference evidence="2" key="2">
    <citation type="submission" date="2022-10" db="EMBL/GenBank/DDBJ databases">
        <authorList>
            <person name="Kostovova I."/>
            <person name="Moravkova M."/>
            <person name="Pechar R."/>
        </authorList>
    </citation>
    <scope>NUCLEOTIDE SEQUENCE</scope>
    <source>
        <strain evidence="2">M490A</strain>
    </source>
</reference>
<sequence>MNNQENQDVKQETPVTGDQITSVTPVADTKPADNTQEATVNTPVASTAPETVKLELTAKEAEMVQDLLSNFVYAYRSDREIDCKRELVPRDKVGKYPYVAEPPALEIINPAYDWINKKWYSKSGSTSLPEIAQAVKTLQSDQQVGTAQNLALTKAVKELSEGQANQNKLLASMQTLMLQMASQKQATPTQPTTDNQATDKQENGGN</sequence>
<dbReference type="RefSeq" id="WP_271880701.1">
    <property type="nucleotide sequence ID" value="NZ_JAOTGY010000004.1"/>
</dbReference>
<evidence type="ECO:0000256" key="1">
    <source>
        <dbReference type="SAM" id="MobiDB-lite"/>
    </source>
</evidence>
<protein>
    <submittedName>
        <fullName evidence="2">Uncharacterized protein</fullName>
    </submittedName>
</protein>
<dbReference type="EMBL" id="JAOTGY010000004">
    <property type="protein sequence ID" value="MDB6257664.1"/>
    <property type="molecule type" value="Genomic_DNA"/>
</dbReference>
<evidence type="ECO:0000313" key="2">
    <source>
        <dbReference type="EMBL" id="MDB6257664.1"/>
    </source>
</evidence>